<dbReference type="Proteomes" id="UP000183982">
    <property type="component" value="Unassembled WGS sequence"/>
</dbReference>
<sequence length="155" mass="17280">MLHYHPIPTEQARAYQADEGDAYGHRPERSTSDGSGNPCRHCLSYIPKGADMLVFAHRPFGHTQPYAETGPVFLCATRCSAPDNPAIRPEIMKNTADLLLRGYDSDDRIVYGTGEVVACADVELRAERILDHPKVAYVHVRSAANNCYRLKIDRP</sequence>
<dbReference type="InterPro" id="IPR009593">
    <property type="entry name" value="DUF1203"/>
</dbReference>
<evidence type="ECO:0000313" key="2">
    <source>
        <dbReference type="EMBL" id="SHJ96752.1"/>
    </source>
</evidence>
<name>A0A1M6NMG9_9RHOB</name>
<dbReference type="AlphaFoldDB" id="A0A1M6NMG9"/>
<evidence type="ECO:0000313" key="3">
    <source>
        <dbReference type="Proteomes" id="UP000183982"/>
    </source>
</evidence>
<dbReference type="RefSeq" id="WP_073254013.1">
    <property type="nucleotide sequence ID" value="NZ_FQZQ01000016.1"/>
</dbReference>
<evidence type="ECO:0008006" key="4">
    <source>
        <dbReference type="Google" id="ProtNLM"/>
    </source>
</evidence>
<proteinExistence type="predicted"/>
<reference evidence="3" key="1">
    <citation type="submission" date="2016-11" db="EMBL/GenBank/DDBJ databases">
        <authorList>
            <person name="Varghese N."/>
            <person name="Submissions S."/>
        </authorList>
    </citation>
    <scope>NUCLEOTIDE SEQUENCE [LARGE SCALE GENOMIC DNA]</scope>
    <source>
        <strain evidence="3">DSM 100564</strain>
    </source>
</reference>
<organism evidence="2 3">
    <name type="scientific">Shimia gijangensis</name>
    <dbReference type="NCBI Taxonomy" id="1470563"/>
    <lineage>
        <taxon>Bacteria</taxon>
        <taxon>Pseudomonadati</taxon>
        <taxon>Pseudomonadota</taxon>
        <taxon>Alphaproteobacteria</taxon>
        <taxon>Rhodobacterales</taxon>
        <taxon>Roseobacteraceae</taxon>
    </lineage>
</organism>
<feature type="region of interest" description="Disordered" evidence="1">
    <location>
        <begin position="1"/>
        <end position="36"/>
    </location>
</feature>
<keyword evidence="3" id="KW-1185">Reference proteome</keyword>
<dbReference type="PIRSF" id="PIRSF034110">
    <property type="entry name" value="DUF1203"/>
    <property type="match status" value="1"/>
</dbReference>
<dbReference type="EMBL" id="FQZQ01000016">
    <property type="protein sequence ID" value="SHJ96752.1"/>
    <property type="molecule type" value="Genomic_DNA"/>
</dbReference>
<gene>
    <name evidence="2" type="ORF">SAMN05444000_11640</name>
</gene>
<feature type="compositionally biased region" description="Basic and acidic residues" evidence="1">
    <location>
        <begin position="22"/>
        <end position="31"/>
    </location>
</feature>
<dbReference type="OrthoDB" id="118609at2"/>
<protein>
    <recommendedName>
        <fullName evidence="4">DUF1203 domain-containing protein</fullName>
    </recommendedName>
</protein>
<evidence type="ECO:0000256" key="1">
    <source>
        <dbReference type="SAM" id="MobiDB-lite"/>
    </source>
</evidence>
<dbReference type="STRING" id="1470563.SAMN05444000_11640"/>
<accession>A0A1M6NMG9</accession>
<dbReference type="Pfam" id="PF06718">
    <property type="entry name" value="DUF1203"/>
    <property type="match status" value="1"/>
</dbReference>